<dbReference type="AlphaFoldDB" id="A0A1T4MEU0"/>
<proteinExistence type="predicted"/>
<protein>
    <submittedName>
        <fullName evidence="5">Molybdopterin adenylyltransferase</fullName>
    </submittedName>
</protein>
<evidence type="ECO:0000256" key="3">
    <source>
        <dbReference type="ARBA" id="ARBA00023150"/>
    </source>
</evidence>
<dbReference type="SMART" id="SM00852">
    <property type="entry name" value="MoCF_biosynth"/>
    <property type="match status" value="1"/>
</dbReference>
<dbReference type="SUPFAM" id="SSF53218">
    <property type="entry name" value="Molybdenum cofactor biosynthesis proteins"/>
    <property type="match status" value="1"/>
</dbReference>
<dbReference type="InterPro" id="IPR001453">
    <property type="entry name" value="MoaB/Mog_dom"/>
</dbReference>
<dbReference type="PROSITE" id="PS01078">
    <property type="entry name" value="MOCF_BIOSYNTHESIS_1"/>
    <property type="match status" value="1"/>
</dbReference>
<dbReference type="GO" id="GO:0006777">
    <property type="term" value="P:Mo-molybdopterin cofactor biosynthetic process"/>
    <property type="evidence" value="ECO:0007669"/>
    <property type="project" value="UniProtKB-KW"/>
</dbReference>
<dbReference type="InterPro" id="IPR051920">
    <property type="entry name" value="MPT_Adenylyltrnsfr/MoaC-Rel"/>
</dbReference>
<reference evidence="6" key="1">
    <citation type="submission" date="2017-02" db="EMBL/GenBank/DDBJ databases">
        <authorList>
            <person name="Varghese N."/>
            <person name="Submissions S."/>
        </authorList>
    </citation>
    <scope>NUCLEOTIDE SEQUENCE [LARGE SCALE GENOMIC DNA]</scope>
    <source>
        <strain evidence="6">DSM 16521</strain>
    </source>
</reference>
<organism evidence="5 6">
    <name type="scientific">Carboxydocella sporoproducens DSM 16521</name>
    <dbReference type="NCBI Taxonomy" id="1121270"/>
    <lineage>
        <taxon>Bacteria</taxon>
        <taxon>Bacillati</taxon>
        <taxon>Bacillota</taxon>
        <taxon>Clostridia</taxon>
        <taxon>Eubacteriales</taxon>
        <taxon>Clostridiales Family XVI. Incertae Sedis</taxon>
        <taxon>Carboxydocella</taxon>
    </lineage>
</organism>
<evidence type="ECO:0000259" key="4">
    <source>
        <dbReference type="SMART" id="SM00852"/>
    </source>
</evidence>
<dbReference type="OrthoDB" id="9784492at2"/>
<dbReference type="CDD" id="cd00886">
    <property type="entry name" value="MogA_MoaB"/>
    <property type="match status" value="1"/>
</dbReference>
<keyword evidence="3" id="KW-0501">Molybdenum cofactor biosynthesis</keyword>
<keyword evidence="6" id="KW-1185">Reference proteome</keyword>
<evidence type="ECO:0000313" key="5">
    <source>
        <dbReference type="EMBL" id="SJZ65549.1"/>
    </source>
</evidence>
<keyword evidence="5" id="KW-0548">Nucleotidyltransferase</keyword>
<dbReference type="RefSeq" id="WP_078664684.1">
    <property type="nucleotide sequence ID" value="NZ_FUXM01000004.1"/>
</dbReference>
<feature type="domain" description="MoaB/Mog" evidence="4">
    <location>
        <begin position="7"/>
        <end position="151"/>
    </location>
</feature>
<dbReference type="InterPro" id="IPR036425">
    <property type="entry name" value="MoaB/Mog-like_dom_sf"/>
</dbReference>
<keyword evidence="5" id="KW-0808">Transferase</keyword>
<dbReference type="Gene3D" id="3.40.980.10">
    <property type="entry name" value="MoaB/Mog-like domain"/>
    <property type="match status" value="1"/>
</dbReference>
<sequence length="165" mass="17976">MAKFTFAVLTASDKGSRGERQDMSGQVIRELVEEIGGELAEYLVIPDELEVIKEKLLWLVDERGVDLILTTGGTGLGPRDVTPDATLQVIDRLVPGIAEVMRMESLKKTSRAMLSRAVAGQRKRSLIINLPGSPKAVQECLEVILPALPHGIEIMKGQTGECARQ</sequence>
<dbReference type="InterPro" id="IPR008284">
    <property type="entry name" value="MoCF_biosynth_CS"/>
</dbReference>
<dbReference type="UniPathway" id="UPA00344"/>
<name>A0A1T4MEU0_9FIRM</name>
<dbReference type="GO" id="GO:0016779">
    <property type="term" value="F:nucleotidyltransferase activity"/>
    <property type="evidence" value="ECO:0007669"/>
    <property type="project" value="UniProtKB-KW"/>
</dbReference>
<dbReference type="EMBL" id="FUXM01000004">
    <property type="protein sequence ID" value="SJZ65549.1"/>
    <property type="molecule type" value="Genomic_DNA"/>
</dbReference>
<dbReference type="PANTHER" id="PTHR43764">
    <property type="entry name" value="MOLYBDENUM COFACTOR BIOSYNTHESIS"/>
    <property type="match status" value="1"/>
</dbReference>
<gene>
    <name evidence="5" type="ORF">SAMN02745885_00548</name>
</gene>
<accession>A0A1T4MEU0</accession>
<evidence type="ECO:0000313" key="6">
    <source>
        <dbReference type="Proteomes" id="UP000189933"/>
    </source>
</evidence>
<dbReference type="PANTHER" id="PTHR43764:SF1">
    <property type="entry name" value="MOLYBDOPTERIN MOLYBDOTRANSFERASE"/>
    <property type="match status" value="1"/>
</dbReference>
<evidence type="ECO:0000256" key="1">
    <source>
        <dbReference type="ARBA" id="ARBA00003487"/>
    </source>
</evidence>
<comment type="function">
    <text evidence="1">May be involved in the biosynthesis of molybdopterin.</text>
</comment>
<comment type="pathway">
    <text evidence="2">Cofactor biosynthesis; molybdopterin biosynthesis.</text>
</comment>
<evidence type="ECO:0000256" key="2">
    <source>
        <dbReference type="ARBA" id="ARBA00005046"/>
    </source>
</evidence>
<dbReference type="Pfam" id="PF00994">
    <property type="entry name" value="MoCF_biosynth"/>
    <property type="match status" value="1"/>
</dbReference>
<dbReference type="Proteomes" id="UP000189933">
    <property type="component" value="Unassembled WGS sequence"/>
</dbReference>
<dbReference type="NCBIfam" id="TIGR00177">
    <property type="entry name" value="molyb_syn"/>
    <property type="match status" value="1"/>
</dbReference>